<evidence type="ECO:0000313" key="14">
    <source>
        <dbReference type="EMBL" id="TIC62465.1"/>
    </source>
</evidence>
<dbReference type="InterPro" id="IPR036652">
    <property type="entry name" value="YjeF_N_dom_sf"/>
</dbReference>
<evidence type="ECO:0000256" key="1">
    <source>
        <dbReference type="ARBA" id="ARBA00000013"/>
    </source>
</evidence>
<feature type="compositionally biased region" description="Low complexity" evidence="11">
    <location>
        <begin position="559"/>
        <end position="575"/>
    </location>
</feature>
<dbReference type="EMBL" id="SPRV01000063">
    <property type="protein sequence ID" value="TIC59423.1"/>
    <property type="molecule type" value="Genomic_DNA"/>
</dbReference>
<evidence type="ECO:0000256" key="8">
    <source>
        <dbReference type="ARBA" id="ARBA00023027"/>
    </source>
</evidence>
<reference evidence="16 17" key="1">
    <citation type="submission" date="2019-03" db="EMBL/GenBank/DDBJ databases">
        <title>Sequencing 25 genomes of Wallemia mellicola.</title>
        <authorList>
            <person name="Gostincar C."/>
        </authorList>
    </citation>
    <scope>NUCLEOTIDE SEQUENCE [LARGE SCALE GENOMIC DNA]</scope>
    <source>
        <strain evidence="15 17">EXF-1274</strain>
        <strain evidence="13 16">EXF-1277</strain>
        <strain evidence="14 18">EXF-757</strain>
    </source>
</reference>
<feature type="compositionally biased region" description="Acidic residues" evidence="11">
    <location>
        <begin position="684"/>
        <end position="698"/>
    </location>
</feature>
<feature type="compositionally biased region" description="Basic and acidic residues" evidence="11">
    <location>
        <begin position="615"/>
        <end position="631"/>
    </location>
</feature>
<feature type="domain" description="YjeF N-terminal" evidence="12">
    <location>
        <begin position="9"/>
        <end position="215"/>
    </location>
</feature>
<dbReference type="Gene3D" id="3.40.50.10260">
    <property type="entry name" value="YjeF N-terminal domain"/>
    <property type="match status" value="1"/>
</dbReference>
<feature type="region of interest" description="Disordered" evidence="11">
    <location>
        <begin position="464"/>
        <end position="512"/>
    </location>
</feature>
<evidence type="ECO:0000256" key="9">
    <source>
        <dbReference type="ARBA" id="ARBA00023235"/>
    </source>
</evidence>
<feature type="compositionally biased region" description="Polar residues" evidence="11">
    <location>
        <begin position="596"/>
        <end position="614"/>
    </location>
</feature>
<dbReference type="GO" id="GO:0046872">
    <property type="term" value="F:metal ion binding"/>
    <property type="evidence" value="ECO:0007669"/>
    <property type="project" value="UniProtKB-KW"/>
</dbReference>
<evidence type="ECO:0000256" key="4">
    <source>
        <dbReference type="ARBA" id="ARBA00022723"/>
    </source>
</evidence>
<evidence type="ECO:0000256" key="10">
    <source>
        <dbReference type="HAMAP-Rule" id="MF_03159"/>
    </source>
</evidence>
<keyword evidence="5 10" id="KW-0547">Nucleotide-binding</keyword>
<evidence type="ECO:0000313" key="13">
    <source>
        <dbReference type="EMBL" id="TIC59423.1"/>
    </source>
</evidence>
<dbReference type="PANTHER" id="PTHR13232">
    <property type="entry name" value="NAD(P)H-HYDRATE EPIMERASE"/>
    <property type="match status" value="1"/>
</dbReference>
<feature type="compositionally biased region" description="Polar residues" evidence="11">
    <location>
        <begin position="480"/>
        <end position="505"/>
    </location>
</feature>
<dbReference type="Proteomes" id="UP000310708">
    <property type="component" value="Unassembled WGS sequence"/>
</dbReference>
<comment type="subcellular location">
    <subcellularLocation>
        <location evidence="10">Cytoplasm</location>
    </subcellularLocation>
    <subcellularLocation>
        <location evidence="10">Mitochondrion</location>
    </subcellularLocation>
</comment>
<keyword evidence="8 10" id="KW-0520">NAD</keyword>
<dbReference type="InterPro" id="IPR004443">
    <property type="entry name" value="YjeF_N_dom"/>
</dbReference>
<feature type="region of interest" description="Disordered" evidence="11">
    <location>
        <begin position="529"/>
        <end position="802"/>
    </location>
</feature>
<feature type="binding site" evidence="10">
    <location>
        <position position="157"/>
    </location>
    <ligand>
        <name>(6S)-NADPHX</name>
        <dbReference type="ChEBI" id="CHEBI:64076"/>
    </ligand>
</feature>
<protein>
    <recommendedName>
        <fullName evidence="3 10">NAD(P)H-hydrate epimerase</fullName>
        <ecNumber evidence="3 10">5.1.99.6</ecNumber>
    </recommendedName>
    <alternativeName>
        <fullName evidence="10">NAD(P)HX epimerase</fullName>
    </alternativeName>
</protein>
<name>A0A4T0LTU1_9BASI</name>
<organism evidence="14 18">
    <name type="scientific">Wallemia mellicola</name>
    <dbReference type="NCBI Taxonomy" id="1708541"/>
    <lineage>
        <taxon>Eukaryota</taxon>
        <taxon>Fungi</taxon>
        <taxon>Dikarya</taxon>
        <taxon>Basidiomycota</taxon>
        <taxon>Wallemiomycotina</taxon>
        <taxon>Wallemiomycetes</taxon>
        <taxon>Wallemiales</taxon>
        <taxon>Wallemiaceae</taxon>
        <taxon>Wallemia</taxon>
    </lineage>
</organism>
<evidence type="ECO:0000259" key="12">
    <source>
        <dbReference type="PROSITE" id="PS51385"/>
    </source>
</evidence>
<feature type="compositionally biased region" description="Low complexity" evidence="11">
    <location>
        <begin position="662"/>
        <end position="675"/>
    </location>
</feature>
<dbReference type="GO" id="GO:0052856">
    <property type="term" value="F:NAD(P)HX epimerase activity"/>
    <property type="evidence" value="ECO:0007669"/>
    <property type="project" value="UniProtKB-UniRule"/>
</dbReference>
<evidence type="ECO:0000256" key="7">
    <source>
        <dbReference type="ARBA" id="ARBA00022958"/>
    </source>
</evidence>
<dbReference type="Pfam" id="PF03853">
    <property type="entry name" value="YjeF_N"/>
    <property type="match status" value="1"/>
</dbReference>
<dbReference type="SUPFAM" id="SSF64153">
    <property type="entry name" value="YjeF N-terminal domain-like"/>
    <property type="match status" value="1"/>
</dbReference>
<comment type="caution">
    <text evidence="10">Lacks conserved residue(s) required for the propagation of feature annotation.</text>
</comment>
<keyword evidence="4 10" id="KW-0479">Metal-binding</keyword>
<feature type="compositionally biased region" description="Polar residues" evidence="11">
    <location>
        <begin position="734"/>
        <end position="744"/>
    </location>
</feature>
<proteinExistence type="inferred from homology"/>
<sequence>MKYLTQTEAQNLDKDLMGEEGGFTLQQLMELAGLACAQTVQNLYPAHTHNKVLVAAGSGNQGGDGLVAARHLALFGYKPTLFYPKPSKNEFNQQLETQLKHFNVPRITPEEFDKGVASNDVILDAIFGFSFKGEPRAPFDAPIETLKQTNKPIVSVDIPSAWDVEKGNIDNKSFTPAALISLTAPKLGVKQFTGVHYLGGRFVPPYIAEKYALHLPVYPGGDQVMQVDDALFQPARSRHKLEELLNKAEMPYLVDNDKTPEPKSKYQEFKFPLNDTTLYDPEPLVFPNSTLQSQSKSFNLAGLSVSGLQEEPAGGELDGSEAGTIFSDSMTNGSQESSPVASNGKLHDDFVEETPMKKTIDFNVGMPQRTDEPQELQQEQSLSAYHRPLSQRPPPLPLTRSQSVPVEDEIMEVPTKNHASVPASPASEVGAMPAIPLSMASPSKTSPLLSNIPISFKERLRNSMAQGSGQFKSSQRENPQDTPRANLTKSQPHSAPSTLPSTTPKVSPPRRRTYVDDYVDNVSEVDIETASSSSASLPQVSSSLENSPVKQPPAPTRPRWSFGGTRRSFSGGMRSTDVEKAKKEMAEEGKEKENAVDNTHVNETVNQNDTQSQSELKHYEEYTAPIKEEYQSTKPQSASPARSILRSPHRSALVSPHKSSLKKNSNGGSNGGSKSVSFIQGLGVEDDEDEGNSEDSEEFINHAHEALEKLNDSPEKSRDGNNSNSFERFLKATNRVSTSDSTELSAADLTRSRPNYSVMQTPQAPGFYPMTPANIPRNKQSTPVKGEQEEEDAPGSPEFDVTKLGNNFELSSGRAPGFYPMTPAYKASPMSSADSFDVVDVDDNESNGGGSSNDKLNVYLNRPATSPRKATHNPPDASLFVALSDIEEALRSTAADVERRKKERRPQSQNKLLDVFKTDKSSDGLAKKAHNRTTDALAAYNEYTKYDSKKADRSKVTQKPPKRSNAIVFLMLFTQLAVGYLILQHVYNTLFNSFLTNYFDPLNPDIYVSEYSGEYPWENSTFEYHTILDRLSEYLYGRPWPPS</sequence>
<comment type="cofactor">
    <cofactor evidence="10">
        <name>K(+)</name>
        <dbReference type="ChEBI" id="CHEBI:29103"/>
    </cofactor>
    <text evidence="10">Binds 1 potassium ion per subunit.</text>
</comment>
<feature type="region of interest" description="Disordered" evidence="11">
    <location>
        <begin position="837"/>
        <end position="858"/>
    </location>
</feature>
<dbReference type="HAMAP" id="MF_01966">
    <property type="entry name" value="NADHX_epimerase"/>
    <property type="match status" value="1"/>
</dbReference>
<dbReference type="GO" id="GO:0005739">
    <property type="term" value="C:mitochondrion"/>
    <property type="evidence" value="ECO:0007669"/>
    <property type="project" value="UniProtKB-SubCell"/>
</dbReference>
<comment type="function">
    <text evidence="10">Catalyzes the epimerization of the S- and R-forms of NAD(P)HX, a damaged form of NAD(P)H that is a result of enzymatic or heat-dependent hydration. This is a prerequisite for the S-specific NAD(P)H-hydrate dehydratase to allow the repair of both epimers of NAD(P)HX.</text>
</comment>
<dbReference type="EC" id="5.1.99.6" evidence="3 10"/>
<feature type="binding site" evidence="10">
    <location>
        <position position="160"/>
    </location>
    <ligand>
        <name>K(+)</name>
        <dbReference type="ChEBI" id="CHEBI:29103"/>
    </ligand>
</feature>
<feature type="compositionally biased region" description="Polar residues" evidence="11">
    <location>
        <begin position="752"/>
        <end position="763"/>
    </location>
</feature>
<dbReference type="EMBL" id="SPRW01000008">
    <property type="protein sequence ID" value="TIC68731.1"/>
    <property type="molecule type" value="Genomic_DNA"/>
</dbReference>
<dbReference type="Proteomes" id="UP000309601">
    <property type="component" value="Unassembled WGS sequence"/>
</dbReference>
<comment type="catalytic activity">
    <reaction evidence="2 10">
        <text>(6R)-NADPHX = (6S)-NADPHX</text>
        <dbReference type="Rhea" id="RHEA:32227"/>
        <dbReference type="ChEBI" id="CHEBI:64076"/>
        <dbReference type="ChEBI" id="CHEBI:64077"/>
        <dbReference type="EC" id="5.1.99.6"/>
    </reaction>
</comment>
<feature type="binding site" evidence="10">
    <location>
        <position position="124"/>
    </location>
    <ligand>
        <name>K(+)</name>
        <dbReference type="ChEBI" id="CHEBI:29103"/>
    </ligand>
</feature>
<comment type="similarity">
    <text evidence="10">Belongs to the NnrE/AIBP family.</text>
</comment>
<dbReference type="InterPro" id="IPR032976">
    <property type="entry name" value="YJEFN_prot_NAXE-like"/>
</dbReference>
<gene>
    <name evidence="14" type="ORF">E3Q01_03943</name>
    <name evidence="15" type="ORF">E3Q02_01075</name>
    <name evidence="13" type="ORF">E3Q03_03841</name>
</gene>
<keyword evidence="6" id="KW-0521">NADP</keyword>
<feature type="compositionally biased region" description="Low complexity" evidence="11">
    <location>
        <begin position="531"/>
        <end position="543"/>
    </location>
</feature>
<evidence type="ECO:0000256" key="11">
    <source>
        <dbReference type="SAM" id="MobiDB-lite"/>
    </source>
</evidence>
<dbReference type="Proteomes" id="UP000305362">
    <property type="component" value="Unassembled WGS sequence"/>
</dbReference>
<evidence type="ECO:0000313" key="15">
    <source>
        <dbReference type="EMBL" id="TIC68731.1"/>
    </source>
</evidence>
<feature type="binding site" evidence="10">
    <location>
        <position position="61"/>
    </location>
    <ligand>
        <name>K(+)</name>
        <dbReference type="ChEBI" id="CHEBI:29103"/>
    </ligand>
</feature>
<keyword evidence="7 10" id="KW-0630">Potassium</keyword>
<dbReference type="NCBIfam" id="TIGR00197">
    <property type="entry name" value="yjeF_nterm"/>
    <property type="match status" value="1"/>
</dbReference>
<keyword evidence="10" id="KW-0496">Mitochondrion</keyword>
<keyword evidence="10" id="KW-0963">Cytoplasm</keyword>
<dbReference type="PROSITE" id="PS51385">
    <property type="entry name" value="YJEF_N"/>
    <property type="match status" value="1"/>
</dbReference>
<dbReference type="EMBL" id="SPRX01000069">
    <property type="protein sequence ID" value="TIC62465.1"/>
    <property type="molecule type" value="Genomic_DNA"/>
</dbReference>
<evidence type="ECO:0000256" key="5">
    <source>
        <dbReference type="ARBA" id="ARBA00022741"/>
    </source>
</evidence>
<dbReference type="OrthoDB" id="10064708at2759"/>
<evidence type="ECO:0000256" key="3">
    <source>
        <dbReference type="ARBA" id="ARBA00012228"/>
    </source>
</evidence>
<evidence type="ECO:0000313" key="16">
    <source>
        <dbReference type="Proteomes" id="UP000305362"/>
    </source>
</evidence>
<evidence type="ECO:0000313" key="18">
    <source>
        <dbReference type="Proteomes" id="UP000310708"/>
    </source>
</evidence>
<evidence type="ECO:0000313" key="17">
    <source>
        <dbReference type="Proteomes" id="UP000309601"/>
    </source>
</evidence>
<comment type="catalytic activity">
    <reaction evidence="1 10">
        <text>(6R)-NADHX = (6S)-NADHX</text>
        <dbReference type="Rhea" id="RHEA:32215"/>
        <dbReference type="ChEBI" id="CHEBI:64074"/>
        <dbReference type="ChEBI" id="CHEBI:64075"/>
        <dbReference type="EC" id="5.1.99.6"/>
    </reaction>
</comment>
<feature type="compositionally biased region" description="Basic and acidic residues" evidence="11">
    <location>
        <begin position="699"/>
        <end position="719"/>
    </location>
</feature>
<dbReference type="AlphaFoldDB" id="A0A4T0LTU1"/>
<evidence type="ECO:0000256" key="2">
    <source>
        <dbReference type="ARBA" id="ARBA00000909"/>
    </source>
</evidence>
<feature type="binding site" evidence="10">
    <location>
        <begin position="60"/>
        <end position="64"/>
    </location>
    <ligand>
        <name>(6S)-NADPHX</name>
        <dbReference type="ChEBI" id="CHEBI:64076"/>
    </ligand>
</feature>
<dbReference type="PANTHER" id="PTHR13232:SF10">
    <property type="entry name" value="NAD(P)H-HYDRATE EPIMERASE"/>
    <property type="match status" value="1"/>
</dbReference>
<accession>A0A4T0LTU1</accession>
<evidence type="ECO:0000256" key="6">
    <source>
        <dbReference type="ARBA" id="ARBA00022857"/>
    </source>
</evidence>
<feature type="compositionally biased region" description="Polar residues" evidence="11">
    <location>
        <begin position="464"/>
        <end position="473"/>
    </location>
</feature>
<dbReference type="GO" id="GO:0000166">
    <property type="term" value="F:nucleotide binding"/>
    <property type="evidence" value="ECO:0007669"/>
    <property type="project" value="UniProtKB-KW"/>
</dbReference>
<comment type="caution">
    <text evidence="14">The sequence shown here is derived from an EMBL/GenBank/DDBJ whole genome shotgun (WGS) entry which is preliminary data.</text>
</comment>
<feature type="binding site" evidence="10">
    <location>
        <begin position="128"/>
        <end position="134"/>
    </location>
    <ligand>
        <name>(6S)-NADPHX</name>
        <dbReference type="ChEBI" id="CHEBI:64076"/>
    </ligand>
</feature>
<dbReference type="FunFam" id="3.40.50.10260:FF:000005">
    <property type="entry name" value="NAD(P)H-hydrate epimerase"/>
    <property type="match status" value="1"/>
</dbReference>
<feature type="region of interest" description="Disordered" evidence="11">
    <location>
        <begin position="894"/>
        <end position="913"/>
    </location>
</feature>
<keyword evidence="9 10" id="KW-0413">Isomerase</keyword>
<feature type="compositionally biased region" description="Basic and acidic residues" evidence="11">
    <location>
        <begin position="576"/>
        <end position="595"/>
    </location>
</feature>